<feature type="domain" description="HIG1" evidence="5">
    <location>
        <begin position="1"/>
        <end position="49"/>
    </location>
</feature>
<evidence type="ECO:0000313" key="6">
    <source>
        <dbReference type="EMBL" id="ARO15573.1"/>
    </source>
</evidence>
<evidence type="ECO:0000259" key="5">
    <source>
        <dbReference type="PROSITE" id="PS51503"/>
    </source>
</evidence>
<accession>A0A1W6P2B6</accession>
<evidence type="ECO:0000256" key="3">
    <source>
        <dbReference type="ARBA" id="ARBA00023136"/>
    </source>
</evidence>
<name>A0A1W6P2B6_9RHOB</name>
<sequence>MLILGMGSFAKSGEFYRRNANRLMRWRVGLQALSVVLFFAYLFSIGIKW</sequence>
<evidence type="ECO:0000313" key="7">
    <source>
        <dbReference type="Proteomes" id="UP000242447"/>
    </source>
</evidence>
<keyword evidence="2 4" id="KW-1133">Transmembrane helix</keyword>
<dbReference type="Pfam" id="PF04588">
    <property type="entry name" value="HIG_1_N"/>
    <property type="match status" value="1"/>
</dbReference>
<organism evidence="6 7">
    <name type="scientific">Ketogulonicigenium robustum</name>
    <dbReference type="NCBI Taxonomy" id="92947"/>
    <lineage>
        <taxon>Bacteria</taxon>
        <taxon>Pseudomonadati</taxon>
        <taxon>Pseudomonadota</taxon>
        <taxon>Alphaproteobacteria</taxon>
        <taxon>Rhodobacterales</taxon>
        <taxon>Roseobacteraceae</taxon>
        <taxon>Ketogulonicigenium</taxon>
    </lineage>
</organism>
<protein>
    <recommendedName>
        <fullName evidence="5">HIG1 domain-containing protein</fullName>
    </recommendedName>
</protein>
<dbReference type="InterPro" id="IPR007667">
    <property type="entry name" value="Hypoxia_induced_domain"/>
</dbReference>
<dbReference type="EMBL" id="CP019937">
    <property type="protein sequence ID" value="ARO15573.1"/>
    <property type="molecule type" value="Genomic_DNA"/>
</dbReference>
<dbReference type="AlphaFoldDB" id="A0A1W6P2B6"/>
<evidence type="ECO:0000256" key="4">
    <source>
        <dbReference type="SAM" id="Phobius"/>
    </source>
</evidence>
<keyword evidence="1 4" id="KW-0812">Transmembrane</keyword>
<evidence type="ECO:0000256" key="2">
    <source>
        <dbReference type="ARBA" id="ARBA00022989"/>
    </source>
</evidence>
<dbReference type="Proteomes" id="UP000242447">
    <property type="component" value="Chromosome"/>
</dbReference>
<gene>
    <name evidence="6" type="ORF">BVG79_02233</name>
</gene>
<dbReference type="STRING" id="92947.BVG79_02233"/>
<dbReference type="PROSITE" id="PS51503">
    <property type="entry name" value="HIG1"/>
    <property type="match status" value="1"/>
</dbReference>
<evidence type="ECO:0000256" key="1">
    <source>
        <dbReference type="ARBA" id="ARBA00022692"/>
    </source>
</evidence>
<keyword evidence="7" id="KW-1185">Reference proteome</keyword>
<feature type="transmembrane region" description="Helical" evidence="4">
    <location>
        <begin position="28"/>
        <end position="47"/>
    </location>
</feature>
<reference evidence="6 7" key="1">
    <citation type="submission" date="2017-02" db="EMBL/GenBank/DDBJ databases">
        <title>Ketogulonicigenium robustum SPU B003 Genome sequencing and assembly.</title>
        <authorList>
            <person name="Li Y."/>
            <person name="Liu L."/>
            <person name="Wang C."/>
            <person name="Zhang M."/>
            <person name="Zhang T."/>
            <person name="Zhang Y."/>
        </authorList>
    </citation>
    <scope>NUCLEOTIDE SEQUENCE [LARGE SCALE GENOMIC DNA]</scope>
    <source>
        <strain evidence="6 7">SPU_B003</strain>
    </source>
</reference>
<keyword evidence="3 4" id="KW-0472">Membrane</keyword>
<proteinExistence type="predicted"/>
<dbReference type="KEGG" id="kro:BVG79_02233"/>